<evidence type="ECO:0000313" key="5">
    <source>
        <dbReference type="EMBL" id="TMI77538.1"/>
    </source>
</evidence>
<dbReference type="GO" id="GO:0019878">
    <property type="term" value="P:lysine biosynthetic process via aminoadipic acid"/>
    <property type="evidence" value="ECO:0007669"/>
    <property type="project" value="TreeGrafter"/>
</dbReference>
<dbReference type="Pfam" id="PF22624">
    <property type="entry name" value="AASDHPPT_N"/>
    <property type="match status" value="1"/>
</dbReference>
<dbReference type="InterPro" id="IPR037143">
    <property type="entry name" value="4-PPantetheinyl_Trfase_dom_sf"/>
</dbReference>
<dbReference type="AlphaFoldDB" id="A0A537J1W4"/>
<dbReference type="Pfam" id="PF01648">
    <property type="entry name" value="ACPS"/>
    <property type="match status" value="1"/>
</dbReference>
<sequence>MRAGGAAIGTPPEVWSPPPPDLALGSDAVHVWRAAADPTGSALEDLRHTLARSEQARADRFAFRRDRDRFVTRRGRLRAILGRYLAVDPGRLRFNDGAGGKPALAPEFDGRRLRFNVSASGGLVLYAVTRGREIGVDLEAIQPAIAQERIPEYFFSPREVAALRALPAEAQTEAFFACWTRKEAYVKARGEGLALRLDGFDVSLVPGEPAALLCTGGDAQEASRWSLQALAPGRGYAGALAVEGHTWSLECFEWTD</sequence>
<keyword evidence="2 5" id="KW-0808">Transferase</keyword>
<feature type="domain" description="4'-phosphopantetheinyl transferase" evidence="3">
    <location>
        <begin position="134"/>
        <end position="239"/>
    </location>
</feature>
<dbReference type="PANTHER" id="PTHR12215:SF10">
    <property type="entry name" value="L-AMINOADIPATE-SEMIALDEHYDE DEHYDROGENASE-PHOSPHOPANTETHEINYL TRANSFERASE"/>
    <property type="match status" value="1"/>
</dbReference>
<dbReference type="Proteomes" id="UP000320048">
    <property type="component" value="Unassembled WGS sequence"/>
</dbReference>
<dbReference type="InterPro" id="IPR008278">
    <property type="entry name" value="4-PPantetheinyl_Trfase_dom"/>
</dbReference>
<accession>A0A537J1W4</accession>
<feature type="domain" description="4'-phosphopantetheinyl transferase N-terminal" evidence="4">
    <location>
        <begin position="37"/>
        <end position="127"/>
    </location>
</feature>
<name>A0A537J1W4_9BACT</name>
<reference evidence="5 6" key="1">
    <citation type="journal article" date="2019" name="Nat. Microbiol.">
        <title>Mediterranean grassland soil C-N compound turnover is dependent on rainfall and depth, and is mediated by genomically divergent microorganisms.</title>
        <authorList>
            <person name="Diamond S."/>
            <person name="Andeer P.F."/>
            <person name="Li Z."/>
            <person name="Crits-Christoph A."/>
            <person name="Burstein D."/>
            <person name="Anantharaman K."/>
            <person name="Lane K.R."/>
            <person name="Thomas B.C."/>
            <person name="Pan C."/>
            <person name="Northen T.R."/>
            <person name="Banfield J.F."/>
        </authorList>
    </citation>
    <scope>NUCLEOTIDE SEQUENCE [LARGE SCALE GENOMIC DNA]</scope>
    <source>
        <strain evidence="5">NP_7</strain>
    </source>
</reference>
<dbReference type="EMBL" id="VBAO01000453">
    <property type="protein sequence ID" value="TMI77538.1"/>
    <property type="molecule type" value="Genomic_DNA"/>
</dbReference>
<comment type="similarity">
    <text evidence="1">Belongs to the P-Pant transferase superfamily. Gsp/Sfp/HetI/AcpT family.</text>
</comment>
<evidence type="ECO:0000256" key="2">
    <source>
        <dbReference type="ARBA" id="ARBA00022679"/>
    </source>
</evidence>
<gene>
    <name evidence="5" type="ORF">E6H04_14000</name>
</gene>
<dbReference type="GO" id="GO:0008897">
    <property type="term" value="F:holo-[acyl-carrier-protein] synthase activity"/>
    <property type="evidence" value="ECO:0007669"/>
    <property type="project" value="InterPro"/>
</dbReference>
<proteinExistence type="inferred from homology"/>
<comment type="caution">
    <text evidence="5">The sequence shown here is derived from an EMBL/GenBank/DDBJ whole genome shotgun (WGS) entry which is preliminary data.</text>
</comment>
<dbReference type="SUPFAM" id="SSF56214">
    <property type="entry name" value="4'-phosphopantetheinyl transferase"/>
    <property type="match status" value="2"/>
</dbReference>
<evidence type="ECO:0000256" key="1">
    <source>
        <dbReference type="ARBA" id="ARBA00010990"/>
    </source>
</evidence>
<evidence type="ECO:0000259" key="4">
    <source>
        <dbReference type="Pfam" id="PF22624"/>
    </source>
</evidence>
<dbReference type="GO" id="GO:0005829">
    <property type="term" value="C:cytosol"/>
    <property type="evidence" value="ECO:0007669"/>
    <property type="project" value="TreeGrafter"/>
</dbReference>
<dbReference type="PANTHER" id="PTHR12215">
    <property type="entry name" value="PHOSPHOPANTETHEINE TRANSFERASE"/>
    <property type="match status" value="1"/>
</dbReference>
<protein>
    <submittedName>
        <fullName evidence="5">4'-phosphopantetheinyl transferase superfamily protein</fullName>
    </submittedName>
</protein>
<evidence type="ECO:0000313" key="6">
    <source>
        <dbReference type="Proteomes" id="UP000320048"/>
    </source>
</evidence>
<evidence type="ECO:0000259" key="3">
    <source>
        <dbReference type="Pfam" id="PF01648"/>
    </source>
</evidence>
<dbReference type="InterPro" id="IPR055066">
    <property type="entry name" value="AASDHPPT_N"/>
</dbReference>
<dbReference type="InterPro" id="IPR050559">
    <property type="entry name" value="P-Pant_transferase_sf"/>
</dbReference>
<organism evidence="5 6">
    <name type="scientific">Candidatus Segetimicrobium genomatis</name>
    <dbReference type="NCBI Taxonomy" id="2569760"/>
    <lineage>
        <taxon>Bacteria</taxon>
        <taxon>Bacillati</taxon>
        <taxon>Candidatus Sysuimicrobiota</taxon>
        <taxon>Candidatus Sysuimicrobiia</taxon>
        <taxon>Candidatus Sysuimicrobiales</taxon>
        <taxon>Candidatus Segetimicrobiaceae</taxon>
        <taxon>Candidatus Segetimicrobium</taxon>
    </lineage>
</organism>
<dbReference type="GO" id="GO:0000287">
    <property type="term" value="F:magnesium ion binding"/>
    <property type="evidence" value="ECO:0007669"/>
    <property type="project" value="InterPro"/>
</dbReference>
<dbReference type="Gene3D" id="3.90.470.20">
    <property type="entry name" value="4'-phosphopantetheinyl transferase domain"/>
    <property type="match status" value="2"/>
</dbReference>